<evidence type="ECO:0000313" key="4">
    <source>
        <dbReference type="Proteomes" id="UP000011083"/>
    </source>
</evidence>
<dbReference type="InterPro" id="IPR027523">
    <property type="entry name" value="CLU_prot"/>
</dbReference>
<dbReference type="InterPro" id="IPR025697">
    <property type="entry name" value="CLU_dom"/>
</dbReference>
<dbReference type="RefSeq" id="XP_004334281.1">
    <property type="nucleotide sequence ID" value="XM_004334233.1"/>
</dbReference>
<dbReference type="Proteomes" id="UP000011083">
    <property type="component" value="Unassembled WGS sequence"/>
</dbReference>
<dbReference type="EMBL" id="KB008119">
    <property type="protein sequence ID" value="ELR12268.1"/>
    <property type="molecule type" value="Genomic_DNA"/>
</dbReference>
<dbReference type="GO" id="GO:0048312">
    <property type="term" value="P:intracellular distribution of mitochondria"/>
    <property type="evidence" value="ECO:0007669"/>
    <property type="project" value="TreeGrafter"/>
</dbReference>
<evidence type="ECO:0000256" key="1">
    <source>
        <dbReference type="SAM" id="MobiDB-lite"/>
    </source>
</evidence>
<dbReference type="GeneID" id="14912886"/>
<keyword evidence="4" id="KW-1185">Reference proteome</keyword>
<proteinExistence type="predicted"/>
<evidence type="ECO:0000259" key="2">
    <source>
        <dbReference type="PROSITE" id="PS51823"/>
    </source>
</evidence>
<gene>
    <name evidence="3" type="ORF">ACA1_372570</name>
</gene>
<dbReference type="GO" id="GO:0005737">
    <property type="term" value="C:cytoplasm"/>
    <property type="evidence" value="ECO:0007669"/>
    <property type="project" value="TreeGrafter"/>
</dbReference>
<reference evidence="3 4" key="1">
    <citation type="journal article" date="2013" name="Genome Biol.">
        <title>Genome of Acanthamoeba castellanii highlights extensive lateral gene transfer and early evolution of tyrosine kinase signaling.</title>
        <authorList>
            <person name="Clarke M."/>
            <person name="Lohan A.J."/>
            <person name="Liu B."/>
            <person name="Lagkouvardos I."/>
            <person name="Roy S."/>
            <person name="Zafar N."/>
            <person name="Bertelli C."/>
            <person name="Schilde C."/>
            <person name="Kianianmomeni A."/>
            <person name="Burglin T.R."/>
            <person name="Frech C."/>
            <person name="Turcotte B."/>
            <person name="Kopec K.O."/>
            <person name="Synnott J.M."/>
            <person name="Choo C."/>
            <person name="Paponov I."/>
            <person name="Finkler A."/>
            <person name="Soon Heng Tan C."/>
            <person name="Hutchins A.P."/>
            <person name="Weinmeier T."/>
            <person name="Rattei T."/>
            <person name="Chu J.S."/>
            <person name="Gimenez G."/>
            <person name="Irimia M."/>
            <person name="Rigden D.J."/>
            <person name="Fitzpatrick D.A."/>
            <person name="Lorenzo-Morales J."/>
            <person name="Bateman A."/>
            <person name="Chiu C.H."/>
            <person name="Tang P."/>
            <person name="Hegemann P."/>
            <person name="Fromm H."/>
            <person name="Raoult D."/>
            <person name="Greub G."/>
            <person name="Miranda-Saavedra D."/>
            <person name="Chen N."/>
            <person name="Nash P."/>
            <person name="Ginger M.L."/>
            <person name="Horn M."/>
            <person name="Schaap P."/>
            <person name="Caler L."/>
            <person name="Loftus B."/>
        </authorList>
    </citation>
    <scope>NUCLEOTIDE SEQUENCE [LARGE SCALE GENOMIC DNA]</scope>
    <source>
        <strain evidence="3 4">Neff</strain>
    </source>
</reference>
<organism evidence="3 4">
    <name type="scientific">Acanthamoeba castellanii (strain ATCC 30010 / Neff)</name>
    <dbReference type="NCBI Taxonomy" id="1257118"/>
    <lineage>
        <taxon>Eukaryota</taxon>
        <taxon>Amoebozoa</taxon>
        <taxon>Discosea</taxon>
        <taxon>Longamoebia</taxon>
        <taxon>Centramoebida</taxon>
        <taxon>Acanthamoebidae</taxon>
        <taxon>Acanthamoeba</taxon>
    </lineage>
</organism>
<dbReference type="PANTHER" id="PTHR12601">
    <property type="entry name" value="EUKARYOTIC TRANSLATION INITIATION FACTOR 3 SUBUNIT EIF-3"/>
    <property type="match status" value="1"/>
</dbReference>
<sequence length="758" mass="83489">MADACAAETLTSSYVDLSAPVQDAAASLYSAITAECEGGTYDDTGVPYVYSPYVDPTRCLAGSPTIKKKSSACVDVLHSPFVQVPDGYSTPVHGKACDDVGNFPDLLEEASPSKAPPSTVSDKGGSTRGTSPFSSEEEAVMQVEALLASLPSDKSRQRVVSQLKAAQGGGDFTVLEPAAVVAKGKGERENMDGVRQWNEEYQSVVSKGLKNLKPEDVRTIARLMNDFVRQAETYAKIIINELNVPDHRKTIKPAGVGGVAGGRKYIVQGILFKFCLDPLVSKKPMTWLYGGDRPDDDAAIKAAGLELQGLCTSTTATITSLHHPLIALIDYKGFRLVAICLLPIGPGSNDAGHTIKVGDAKLDQMMELLGEYLNLRKHLVGKQGATSKAIWAPTGAITSLLDGRGVFFRMLRPELVRSFRVPLSSDTFTGWGMYDDNRTEYELDVREATNLVIEERIPALAEEIDQLKMHSRGVNLRHLGRLRQQMRSDRDGRLIFSIALSRAFKSKLRERMRNSVQNQKHSASESDHFWQRGIKRTLKQKFPFLLTEEERHEDYDLRGVGYIKMAFTLSFNLGLVQLPSVVTEAIFKDPTSVQLVETDILSIPAIVKHTHLTHIFSSNICMLEAATNNHKVSAALRLLYQAREHLVTATNMLASLCPYANWVLGCVEVEIASRLLFDQEAERLFTSSYNRFERSCQLDKANQAQLNSWADALEQHAARLAANVGDVGRTEELRALAAVKRHLAARAGVTTYSLITMW</sequence>
<dbReference type="VEuPathDB" id="AmoebaDB:ACA1_372570"/>
<dbReference type="KEGG" id="acan:ACA1_372570"/>
<dbReference type="AlphaFoldDB" id="L8GHN8"/>
<name>L8GHN8_ACACF</name>
<dbReference type="GO" id="GO:0003729">
    <property type="term" value="F:mRNA binding"/>
    <property type="evidence" value="ECO:0007669"/>
    <property type="project" value="TreeGrafter"/>
</dbReference>
<protein>
    <recommendedName>
        <fullName evidence="2">Clu domain-containing protein</fullName>
    </recommendedName>
</protein>
<dbReference type="Pfam" id="PF13236">
    <property type="entry name" value="CLU"/>
    <property type="match status" value="1"/>
</dbReference>
<feature type="domain" description="Clu" evidence="2">
    <location>
        <begin position="175"/>
        <end position="456"/>
    </location>
</feature>
<dbReference type="PANTHER" id="PTHR12601:SF6">
    <property type="entry name" value="CLUSTERED MITOCHONDRIA PROTEIN HOMOLOG"/>
    <property type="match status" value="1"/>
</dbReference>
<dbReference type="STRING" id="1257118.L8GHN8"/>
<dbReference type="OrthoDB" id="18317at2759"/>
<evidence type="ECO:0000313" key="3">
    <source>
        <dbReference type="EMBL" id="ELR12268.1"/>
    </source>
</evidence>
<feature type="region of interest" description="Disordered" evidence="1">
    <location>
        <begin position="103"/>
        <end position="136"/>
    </location>
</feature>
<accession>L8GHN8</accession>
<dbReference type="PROSITE" id="PS51823">
    <property type="entry name" value="CLU"/>
    <property type="match status" value="1"/>
</dbReference>